<reference evidence="2" key="1">
    <citation type="journal article" date="2019" name="Int. J. Syst. Evol. Microbiol.">
        <title>The Global Catalogue of Microorganisms (GCM) 10K type strain sequencing project: providing services to taxonomists for standard genome sequencing and annotation.</title>
        <authorList>
            <consortium name="The Broad Institute Genomics Platform"/>
            <consortium name="The Broad Institute Genome Sequencing Center for Infectious Disease"/>
            <person name="Wu L."/>
            <person name="Ma J."/>
        </authorList>
    </citation>
    <scope>NUCLEOTIDE SEQUENCE [LARGE SCALE GENOMIC DNA]</scope>
    <source>
        <strain evidence="2">CGMCC 1.14966</strain>
    </source>
</reference>
<gene>
    <name evidence="1" type="ORF">GCM10011495_01300</name>
</gene>
<dbReference type="Proteomes" id="UP000637774">
    <property type="component" value="Unassembled WGS sequence"/>
</dbReference>
<name>A0ABQ1ZT47_9BACT</name>
<keyword evidence="2" id="KW-1185">Reference proteome</keyword>
<evidence type="ECO:0000313" key="1">
    <source>
        <dbReference type="EMBL" id="GGH78687.1"/>
    </source>
</evidence>
<comment type="caution">
    <text evidence="1">The sequence shown here is derived from an EMBL/GenBank/DDBJ whole genome shotgun (WGS) entry which is preliminary data.</text>
</comment>
<sequence length="87" mass="9999">MLTTAQLAILIKYQWDFRLFKKRASADEQALLQHLNWHDLAELLADLKRYHQNLVSVEYAKKIHADLLAVCADEQTAQTLLGYASTL</sequence>
<protein>
    <submittedName>
        <fullName evidence="1">Uncharacterized protein</fullName>
    </submittedName>
</protein>
<accession>A0ABQ1ZT47</accession>
<proteinExistence type="predicted"/>
<organism evidence="1 2">
    <name type="scientific">Hymenobacter frigidus</name>
    <dbReference type="NCBI Taxonomy" id="1524095"/>
    <lineage>
        <taxon>Bacteria</taxon>
        <taxon>Pseudomonadati</taxon>
        <taxon>Bacteroidota</taxon>
        <taxon>Cytophagia</taxon>
        <taxon>Cytophagales</taxon>
        <taxon>Hymenobacteraceae</taxon>
        <taxon>Hymenobacter</taxon>
    </lineage>
</organism>
<dbReference type="EMBL" id="BMGY01000001">
    <property type="protein sequence ID" value="GGH78687.1"/>
    <property type="molecule type" value="Genomic_DNA"/>
</dbReference>
<dbReference type="RefSeq" id="WP_188560074.1">
    <property type="nucleotide sequence ID" value="NZ_BMGY01000001.1"/>
</dbReference>
<evidence type="ECO:0000313" key="2">
    <source>
        <dbReference type="Proteomes" id="UP000637774"/>
    </source>
</evidence>